<dbReference type="Proteomes" id="UP000030671">
    <property type="component" value="Unassembled WGS sequence"/>
</dbReference>
<dbReference type="RefSeq" id="XP_009547160.1">
    <property type="nucleotide sequence ID" value="XM_009548865.1"/>
</dbReference>
<dbReference type="OrthoDB" id="3344688at2759"/>
<dbReference type="AlphaFoldDB" id="W4K3J3"/>
<keyword evidence="5" id="KW-1185">Reference proteome</keyword>
<gene>
    <name evidence="3" type="ORF">HETIRDRAFT_247226</name>
    <name evidence="4" type="ORF">HETIRDRAFT_247227</name>
</gene>
<proteinExistence type="predicted"/>
<evidence type="ECO:0000256" key="1">
    <source>
        <dbReference type="SAM" id="MobiDB-lite"/>
    </source>
</evidence>
<dbReference type="InterPro" id="IPR013103">
    <property type="entry name" value="RVT_2"/>
</dbReference>
<dbReference type="RefSeq" id="XP_009550960.1">
    <property type="nucleotide sequence ID" value="XM_009552665.1"/>
</dbReference>
<accession>W4K3J3</accession>
<dbReference type="KEGG" id="hir:HETIRDRAFT_247227"/>
<name>W4K3J3_HETIT</name>
<dbReference type="eggNOG" id="KOG0017">
    <property type="taxonomic scope" value="Eukaryota"/>
</dbReference>
<feature type="non-terminal residue" evidence="4">
    <location>
        <position position="1"/>
    </location>
</feature>
<dbReference type="HOGENOM" id="CLU_2339135_0_0_1"/>
<reference evidence="4 5" key="1">
    <citation type="journal article" date="2012" name="New Phytol.">
        <title>Insight into trade-off between wood decay and parasitism from the genome of a fungal forest pathogen.</title>
        <authorList>
            <person name="Olson A."/>
            <person name="Aerts A."/>
            <person name="Asiegbu F."/>
            <person name="Belbahri L."/>
            <person name="Bouzid O."/>
            <person name="Broberg A."/>
            <person name="Canback B."/>
            <person name="Coutinho P.M."/>
            <person name="Cullen D."/>
            <person name="Dalman K."/>
            <person name="Deflorio G."/>
            <person name="van Diepen L.T."/>
            <person name="Dunand C."/>
            <person name="Duplessis S."/>
            <person name="Durling M."/>
            <person name="Gonthier P."/>
            <person name="Grimwood J."/>
            <person name="Fossdal C.G."/>
            <person name="Hansson D."/>
            <person name="Henrissat B."/>
            <person name="Hietala A."/>
            <person name="Himmelstrand K."/>
            <person name="Hoffmeister D."/>
            <person name="Hogberg N."/>
            <person name="James T.Y."/>
            <person name="Karlsson M."/>
            <person name="Kohler A."/>
            <person name="Kues U."/>
            <person name="Lee Y.H."/>
            <person name="Lin Y.C."/>
            <person name="Lind M."/>
            <person name="Lindquist E."/>
            <person name="Lombard V."/>
            <person name="Lucas S."/>
            <person name="Lunden K."/>
            <person name="Morin E."/>
            <person name="Murat C."/>
            <person name="Park J."/>
            <person name="Raffaello T."/>
            <person name="Rouze P."/>
            <person name="Salamov A."/>
            <person name="Schmutz J."/>
            <person name="Solheim H."/>
            <person name="Stahlberg J."/>
            <person name="Velez H."/>
            <person name="de Vries R.P."/>
            <person name="Wiebenga A."/>
            <person name="Woodward S."/>
            <person name="Yakovlev I."/>
            <person name="Garbelotto M."/>
            <person name="Martin F."/>
            <person name="Grigoriev I.V."/>
            <person name="Stenlid J."/>
        </authorList>
    </citation>
    <scope>NUCLEOTIDE SEQUENCE [LARGE SCALE GENOMIC DNA]</scope>
    <source>
        <strain evidence="4 5">TC 32-1</strain>
    </source>
</reference>
<dbReference type="EMBL" id="KI925459">
    <property type="protein sequence ID" value="ETW80403.1"/>
    <property type="molecule type" value="Genomic_DNA"/>
</dbReference>
<evidence type="ECO:0000313" key="5">
    <source>
        <dbReference type="Proteomes" id="UP000030671"/>
    </source>
</evidence>
<sequence length="98" mass="11223">VDDLAIFASLRRHLEKIKEGLKQIFEMTDLGPIHWLLGIEIKRDRQARTLSLSQAAYIDVIIARFNLDEANPLTTPLDPSFILNSTQSPSTPRQYEEM</sequence>
<dbReference type="EMBL" id="KI925463">
    <property type="protein sequence ID" value="ETW77457.1"/>
    <property type="molecule type" value="Genomic_DNA"/>
</dbReference>
<evidence type="ECO:0000313" key="3">
    <source>
        <dbReference type="EMBL" id="ETW77457.1"/>
    </source>
</evidence>
<feature type="domain" description="Reverse transcriptase Ty1/copia-type" evidence="2">
    <location>
        <begin position="1"/>
        <end position="77"/>
    </location>
</feature>
<protein>
    <recommendedName>
        <fullName evidence="2">Reverse transcriptase Ty1/copia-type domain-containing protein</fullName>
    </recommendedName>
</protein>
<feature type="non-terminal residue" evidence="4">
    <location>
        <position position="98"/>
    </location>
</feature>
<dbReference type="Pfam" id="PF07727">
    <property type="entry name" value="RVT_2"/>
    <property type="match status" value="1"/>
</dbReference>
<evidence type="ECO:0000313" key="4">
    <source>
        <dbReference type="EMBL" id="ETW80403.1"/>
    </source>
</evidence>
<evidence type="ECO:0000259" key="2">
    <source>
        <dbReference type="Pfam" id="PF07727"/>
    </source>
</evidence>
<dbReference type="GeneID" id="20669156"/>
<feature type="region of interest" description="Disordered" evidence="1">
    <location>
        <begin position="78"/>
        <end position="98"/>
    </location>
</feature>
<feature type="compositionally biased region" description="Polar residues" evidence="1">
    <location>
        <begin position="82"/>
        <end position="98"/>
    </location>
</feature>
<dbReference type="KEGG" id="hir:HETIRDRAFT_247226"/>
<dbReference type="GeneID" id="20669155"/>
<dbReference type="STRING" id="747525.W4K3J3"/>
<organism evidence="4 5">
    <name type="scientific">Heterobasidion irregulare (strain TC 32-1)</name>
    <dbReference type="NCBI Taxonomy" id="747525"/>
    <lineage>
        <taxon>Eukaryota</taxon>
        <taxon>Fungi</taxon>
        <taxon>Dikarya</taxon>
        <taxon>Basidiomycota</taxon>
        <taxon>Agaricomycotina</taxon>
        <taxon>Agaricomycetes</taxon>
        <taxon>Russulales</taxon>
        <taxon>Bondarzewiaceae</taxon>
        <taxon>Heterobasidion</taxon>
        <taxon>Heterobasidion annosum species complex</taxon>
    </lineage>
</organism>